<dbReference type="InterPro" id="IPR017853">
    <property type="entry name" value="GH"/>
</dbReference>
<comment type="caution">
    <text evidence="6">The sequence shown here is derived from an EMBL/GenBank/DDBJ whole genome shotgun (WGS) entry which is preliminary data.</text>
</comment>
<evidence type="ECO:0000256" key="3">
    <source>
        <dbReference type="RuleBase" id="RU361134"/>
    </source>
</evidence>
<reference evidence="6" key="1">
    <citation type="submission" date="2020-08" db="EMBL/GenBank/DDBJ databases">
        <title>Novel species isolated from subtropical streams in China.</title>
        <authorList>
            <person name="Lu H."/>
        </authorList>
    </citation>
    <scope>NUCLEOTIDE SEQUENCE</scope>
    <source>
        <strain evidence="6">KACC 12607</strain>
    </source>
</reference>
<name>A0A923HIX6_9BURK</name>
<dbReference type="RefSeq" id="WP_186913834.1">
    <property type="nucleotide sequence ID" value="NZ_JACOFV010000018.1"/>
</dbReference>
<evidence type="ECO:0000256" key="4">
    <source>
        <dbReference type="SAM" id="SignalP"/>
    </source>
</evidence>
<dbReference type="PRINTS" id="PR00110">
    <property type="entry name" value="ALPHAAMYLASE"/>
</dbReference>
<organism evidence="6 7">
    <name type="scientific">Undibacterium jejuense</name>
    <dbReference type="NCBI Taxonomy" id="1344949"/>
    <lineage>
        <taxon>Bacteria</taxon>
        <taxon>Pseudomonadati</taxon>
        <taxon>Pseudomonadota</taxon>
        <taxon>Betaproteobacteria</taxon>
        <taxon>Burkholderiales</taxon>
        <taxon>Oxalobacteraceae</taxon>
        <taxon>Undibacterium</taxon>
    </lineage>
</organism>
<evidence type="ECO:0000313" key="6">
    <source>
        <dbReference type="EMBL" id="MBC3863890.1"/>
    </source>
</evidence>
<dbReference type="PANTHER" id="PTHR10357">
    <property type="entry name" value="ALPHA-AMYLASE FAMILY MEMBER"/>
    <property type="match status" value="1"/>
</dbReference>
<keyword evidence="7" id="KW-1185">Reference proteome</keyword>
<feature type="chain" id="PRO_5037757853" description="Alpha-amylase" evidence="4">
    <location>
        <begin position="25"/>
        <end position="566"/>
    </location>
</feature>
<accession>A0A923HIX6</accession>
<evidence type="ECO:0000256" key="2">
    <source>
        <dbReference type="RuleBase" id="RU003615"/>
    </source>
</evidence>
<dbReference type="PANTHER" id="PTHR10357:SF209">
    <property type="entry name" value="PERIPLASMIC ALPHA-AMYLASE"/>
    <property type="match status" value="1"/>
</dbReference>
<dbReference type="EMBL" id="JACOFV010000018">
    <property type="protein sequence ID" value="MBC3863890.1"/>
    <property type="molecule type" value="Genomic_DNA"/>
</dbReference>
<keyword evidence="4" id="KW-0732">Signal</keyword>
<sequence>MKLTRLSLALVLLFATAISPIAVAAENVQAKPQIKAKAPFIWENATVYFLLTDRFYNADSISHLAYDRQQDAAPLRGFMGGNLAGITAKIKQGYFNKLGVNAIWITPPVEQIHGVTNEGAGNSYGFHGYWAADFTQVDANLGSAADMRELVDTAHAHGIRVLLDVVMNHVGRQTHIDALWPDTWVRTEPVCTYKDIPSTVSCALVKGLPDIRTESNEDVDLPPSLAVKWKAEGRYEKEMQELDAFFKRTGYPRAPRYYLMKWHADWVRKYGLDGFRADTVKHVEPEVWKEFKQVASAAFEDWKREHTTQKLGDEPFYMTAEVYGYSLDQGLDFVMDGGSKINFYDHGFDSLINFSFKNDAKKDPESLFSHYSDQLNGILRNHSILNYVSSHDDLQPFDLERQKALEAGTKLLLSPGAAQIYYGDETARDINVSIAEGDAKLRSMMNWDELENHTHRGGIVITEVLAHWRKLGMFRHDHVAVGAGVHQKLSDHPYTFKRTYQGHGLTDKVVVAMDMPTSQFNTISVQGVFKNGQKLRDYYSGNVATVIGGKVNFHSKSAMALIALEQ</sequence>
<dbReference type="GO" id="GO:0004556">
    <property type="term" value="F:alpha-amylase activity"/>
    <property type="evidence" value="ECO:0007669"/>
    <property type="project" value="UniProtKB-UniRule"/>
</dbReference>
<dbReference type="Gene3D" id="3.20.20.80">
    <property type="entry name" value="Glycosidases"/>
    <property type="match status" value="1"/>
</dbReference>
<feature type="domain" description="Glycosyl hydrolase family 13 catalytic" evidence="5">
    <location>
        <begin position="49"/>
        <end position="475"/>
    </location>
</feature>
<dbReference type="EC" id="3.2.1.1" evidence="3"/>
<evidence type="ECO:0000256" key="1">
    <source>
        <dbReference type="ARBA" id="ARBA00008061"/>
    </source>
</evidence>
<evidence type="ECO:0000259" key="5">
    <source>
        <dbReference type="SMART" id="SM00642"/>
    </source>
</evidence>
<protein>
    <recommendedName>
        <fullName evidence="3">Alpha-amylase</fullName>
        <ecNumber evidence="3">3.2.1.1</ecNumber>
    </recommendedName>
</protein>
<gene>
    <name evidence="6" type="ORF">H8K32_17420</name>
</gene>
<dbReference type="AlphaFoldDB" id="A0A923HIX6"/>
<dbReference type="Proteomes" id="UP000634011">
    <property type="component" value="Unassembled WGS sequence"/>
</dbReference>
<keyword evidence="3" id="KW-0119">Carbohydrate metabolism</keyword>
<evidence type="ECO:0000313" key="7">
    <source>
        <dbReference type="Proteomes" id="UP000634011"/>
    </source>
</evidence>
<dbReference type="InterPro" id="IPR006047">
    <property type="entry name" value="GH13_cat_dom"/>
</dbReference>
<dbReference type="SUPFAM" id="SSF51445">
    <property type="entry name" value="(Trans)glycosidases"/>
    <property type="match status" value="1"/>
</dbReference>
<proteinExistence type="inferred from homology"/>
<dbReference type="GO" id="GO:0043169">
    <property type="term" value="F:cation binding"/>
    <property type="evidence" value="ECO:0007669"/>
    <property type="project" value="InterPro"/>
</dbReference>
<keyword evidence="3" id="KW-0326">Glycosidase</keyword>
<dbReference type="InterPro" id="IPR006046">
    <property type="entry name" value="Alpha_amylase"/>
</dbReference>
<dbReference type="SMART" id="SM00642">
    <property type="entry name" value="Aamy"/>
    <property type="match status" value="1"/>
</dbReference>
<dbReference type="GO" id="GO:0005975">
    <property type="term" value="P:carbohydrate metabolic process"/>
    <property type="evidence" value="ECO:0007669"/>
    <property type="project" value="InterPro"/>
</dbReference>
<comment type="catalytic activity">
    <reaction evidence="3">
        <text>Endohydrolysis of (1-&gt;4)-alpha-D-glucosidic linkages in polysaccharides containing three or more (1-&gt;4)-alpha-linked D-glucose units.</text>
        <dbReference type="EC" id="3.2.1.1"/>
    </reaction>
</comment>
<dbReference type="Pfam" id="PF00128">
    <property type="entry name" value="Alpha-amylase"/>
    <property type="match status" value="1"/>
</dbReference>
<feature type="signal peptide" evidence="4">
    <location>
        <begin position="1"/>
        <end position="24"/>
    </location>
</feature>
<keyword evidence="3" id="KW-0378">Hydrolase</keyword>
<comment type="similarity">
    <text evidence="1 2">Belongs to the glycosyl hydrolase 13 family.</text>
</comment>